<evidence type="ECO:0000256" key="3">
    <source>
        <dbReference type="ARBA" id="ARBA00022989"/>
    </source>
</evidence>
<keyword evidence="3 5" id="KW-1133">Transmembrane helix</keyword>
<feature type="transmembrane region" description="Helical" evidence="5">
    <location>
        <begin position="189"/>
        <end position="211"/>
    </location>
</feature>
<proteinExistence type="inferred from homology"/>
<feature type="transmembrane region" description="Helical" evidence="5">
    <location>
        <begin position="252"/>
        <end position="270"/>
    </location>
</feature>
<protein>
    <recommendedName>
        <fullName evidence="5">Probable membrane transporter protein</fullName>
    </recommendedName>
</protein>
<feature type="transmembrane region" description="Helical" evidence="5">
    <location>
        <begin position="12"/>
        <end position="45"/>
    </location>
</feature>
<feature type="transmembrane region" description="Helical" evidence="5">
    <location>
        <begin position="114"/>
        <end position="132"/>
    </location>
</feature>
<dbReference type="InterPro" id="IPR002781">
    <property type="entry name" value="TM_pro_TauE-like"/>
</dbReference>
<feature type="transmembrane region" description="Helical" evidence="5">
    <location>
        <begin position="57"/>
        <end position="77"/>
    </location>
</feature>
<evidence type="ECO:0000256" key="1">
    <source>
        <dbReference type="ARBA" id="ARBA00004141"/>
    </source>
</evidence>
<keyword evidence="5" id="KW-1003">Cell membrane</keyword>
<evidence type="ECO:0000256" key="4">
    <source>
        <dbReference type="ARBA" id="ARBA00023136"/>
    </source>
</evidence>
<organism evidence="6 7">
    <name type="scientific">Iodidimonas muriae</name>
    <dbReference type="NCBI Taxonomy" id="261467"/>
    <lineage>
        <taxon>Bacteria</taxon>
        <taxon>Pseudomonadati</taxon>
        <taxon>Pseudomonadota</taxon>
        <taxon>Alphaproteobacteria</taxon>
        <taxon>Iodidimonadales</taxon>
        <taxon>Iodidimonadaceae</taxon>
        <taxon>Iodidimonas</taxon>
    </lineage>
</organism>
<comment type="similarity">
    <text evidence="5">Belongs to the 4-toluene sulfonate uptake permease (TSUP) (TC 2.A.102) family.</text>
</comment>
<feature type="transmembrane region" description="Helical" evidence="5">
    <location>
        <begin position="217"/>
        <end position="240"/>
    </location>
</feature>
<dbReference type="PANTHER" id="PTHR43483">
    <property type="entry name" value="MEMBRANE TRANSPORTER PROTEIN HI_0806-RELATED"/>
    <property type="match status" value="1"/>
</dbReference>
<keyword evidence="2 5" id="KW-0812">Transmembrane</keyword>
<evidence type="ECO:0000313" key="7">
    <source>
        <dbReference type="Proteomes" id="UP000602381"/>
    </source>
</evidence>
<dbReference type="Pfam" id="PF01925">
    <property type="entry name" value="TauE"/>
    <property type="match status" value="1"/>
</dbReference>
<keyword evidence="7" id="KW-1185">Reference proteome</keyword>
<evidence type="ECO:0000256" key="2">
    <source>
        <dbReference type="ARBA" id="ARBA00022692"/>
    </source>
</evidence>
<comment type="caution">
    <text evidence="6">The sequence shown here is derived from an EMBL/GenBank/DDBJ whole genome shotgun (WGS) entry which is preliminary data.</text>
</comment>
<evidence type="ECO:0000256" key="5">
    <source>
        <dbReference type="RuleBase" id="RU363041"/>
    </source>
</evidence>
<keyword evidence="4 5" id="KW-0472">Membrane</keyword>
<gene>
    <name evidence="6" type="ORF">GCM10007972_18390</name>
</gene>
<feature type="transmembrane region" description="Helical" evidence="5">
    <location>
        <begin position="152"/>
        <end position="177"/>
    </location>
</feature>
<comment type="subcellular location">
    <subcellularLocation>
        <location evidence="5">Cell membrane</location>
        <topology evidence="5">Multi-pass membrane protein</topology>
    </subcellularLocation>
    <subcellularLocation>
        <location evidence="1">Membrane</location>
        <topology evidence="1">Multi-pass membrane protein</topology>
    </subcellularLocation>
</comment>
<accession>A0ABQ2LEH3</accession>
<reference evidence="7" key="1">
    <citation type="journal article" date="2019" name="Int. J. Syst. Evol. Microbiol.">
        <title>The Global Catalogue of Microorganisms (GCM) 10K type strain sequencing project: providing services to taxonomists for standard genome sequencing and annotation.</title>
        <authorList>
            <consortium name="The Broad Institute Genomics Platform"/>
            <consortium name="The Broad Institute Genome Sequencing Center for Infectious Disease"/>
            <person name="Wu L."/>
            <person name="Ma J."/>
        </authorList>
    </citation>
    <scope>NUCLEOTIDE SEQUENCE [LARGE SCALE GENOMIC DNA]</scope>
    <source>
        <strain evidence="7">JCM 17843</strain>
    </source>
</reference>
<evidence type="ECO:0000313" key="6">
    <source>
        <dbReference type="EMBL" id="GGO12876.1"/>
    </source>
</evidence>
<name>A0ABQ2LEH3_9PROT</name>
<feature type="transmembrane region" description="Helical" evidence="5">
    <location>
        <begin position="89"/>
        <end position="107"/>
    </location>
</feature>
<dbReference type="EMBL" id="BMOV01000006">
    <property type="protein sequence ID" value="GGO12876.1"/>
    <property type="molecule type" value="Genomic_DNA"/>
</dbReference>
<dbReference type="Proteomes" id="UP000602381">
    <property type="component" value="Unassembled WGS sequence"/>
</dbReference>
<sequence>MPELSTDLLSMIAMLAAAAAIAGLLAGLLGIGGGIIMTPVLFQIFVWQDAAQDWRMHMAVATSLAIIAPTTLSSARAHTRLGSVDKKLARLWVPAVAIGAVMGAILARFLSSEVLMIVFAGFALLMAVKMLLPLDQYRIGGDVPRGSLGTIAPVLIGGLASLMGIGGSTFTVPYLTLFGMPVHRALGTAALVGSLVSIVGAIGFMLSGWSVETNLPMMLGFVNVPAVLLVAPIAVFVAPFGAKLAHKMKRRTLSVLFGGFLILTAARLISSLI</sequence>
<dbReference type="PANTHER" id="PTHR43483:SF3">
    <property type="entry name" value="MEMBRANE TRANSPORTER PROTEIN HI_0806-RELATED"/>
    <property type="match status" value="1"/>
</dbReference>